<sequence length="165" mass="18893">MEVSFQRNFTVHDSKFPRRCYSDSCTGRLPAMLTRDLQRDFRVALTQPRPPVRNRHHRRLYQKDRRDTFFTKESILYTSFGMPDKVSQVLYNTGLGQLSLAASIRSILSGKDCTFKEGLFFQGRIVAAETESPRSGKDVVLITDSPHWVSLQFSFTVNAISIPKA</sequence>
<protein>
    <submittedName>
        <fullName evidence="1">Uncharacterized protein</fullName>
    </submittedName>
</protein>
<evidence type="ECO:0000313" key="1">
    <source>
        <dbReference type="EMBL" id="RXH83470.1"/>
    </source>
</evidence>
<dbReference type="AlphaFoldDB" id="A0A498IJY3"/>
<keyword evidence="2" id="KW-1185">Reference proteome</keyword>
<gene>
    <name evidence="1" type="ORF">DVH24_005723</name>
</gene>
<accession>A0A498IJY3</accession>
<name>A0A498IJY3_MALDO</name>
<organism evidence="1 2">
    <name type="scientific">Malus domestica</name>
    <name type="common">Apple</name>
    <name type="synonym">Pyrus malus</name>
    <dbReference type="NCBI Taxonomy" id="3750"/>
    <lineage>
        <taxon>Eukaryota</taxon>
        <taxon>Viridiplantae</taxon>
        <taxon>Streptophyta</taxon>
        <taxon>Embryophyta</taxon>
        <taxon>Tracheophyta</taxon>
        <taxon>Spermatophyta</taxon>
        <taxon>Magnoliopsida</taxon>
        <taxon>eudicotyledons</taxon>
        <taxon>Gunneridae</taxon>
        <taxon>Pentapetalae</taxon>
        <taxon>rosids</taxon>
        <taxon>fabids</taxon>
        <taxon>Rosales</taxon>
        <taxon>Rosaceae</taxon>
        <taxon>Amygdaloideae</taxon>
        <taxon>Maleae</taxon>
        <taxon>Malus</taxon>
    </lineage>
</organism>
<reference evidence="1 2" key="1">
    <citation type="submission" date="2018-10" db="EMBL/GenBank/DDBJ databases">
        <title>A high-quality apple genome assembly.</title>
        <authorList>
            <person name="Hu J."/>
        </authorList>
    </citation>
    <scope>NUCLEOTIDE SEQUENCE [LARGE SCALE GENOMIC DNA]</scope>
    <source>
        <strain evidence="2">cv. HFTH1</strain>
        <tissue evidence="1">Young leaf</tissue>
    </source>
</reference>
<dbReference type="Proteomes" id="UP000290289">
    <property type="component" value="Chromosome 11"/>
</dbReference>
<dbReference type="EMBL" id="RDQH01000337">
    <property type="protein sequence ID" value="RXH83470.1"/>
    <property type="molecule type" value="Genomic_DNA"/>
</dbReference>
<comment type="caution">
    <text evidence="1">The sequence shown here is derived from an EMBL/GenBank/DDBJ whole genome shotgun (WGS) entry which is preliminary data.</text>
</comment>
<proteinExistence type="predicted"/>
<evidence type="ECO:0000313" key="2">
    <source>
        <dbReference type="Proteomes" id="UP000290289"/>
    </source>
</evidence>